<dbReference type="PROSITE" id="PS51257">
    <property type="entry name" value="PROKAR_LIPOPROTEIN"/>
    <property type="match status" value="1"/>
</dbReference>
<organism evidence="1 2">
    <name type="scientific">Streptomyces edwardsiae</name>
    <dbReference type="NCBI Taxonomy" id="3075527"/>
    <lineage>
        <taxon>Bacteria</taxon>
        <taxon>Bacillati</taxon>
        <taxon>Actinomycetota</taxon>
        <taxon>Actinomycetes</taxon>
        <taxon>Kitasatosporales</taxon>
        <taxon>Streptomycetaceae</taxon>
        <taxon>Streptomyces</taxon>
    </lineage>
</organism>
<sequence>MRRARSARRTGVVAVVSAVVLLGGCGIRETDVIEAGGPATVQTFVDHDYDMLLFFHSSDGGITPVIRSVNGGVEYGPEGGPIAGFDPVTVDTVPVPTEKVILALLHGPDEQDRAAGLGTSLPPAPSGRTVRVEAAAAGDGVEADVPVAVEGLDRTALRQLICTIAYSHDADGRATVGLTGADGASASGTCGLDPTVRR</sequence>
<protein>
    <recommendedName>
        <fullName evidence="3">GerMN domain-containing protein</fullName>
    </recommendedName>
</protein>
<evidence type="ECO:0000313" key="1">
    <source>
        <dbReference type="EMBL" id="MDT0405076.1"/>
    </source>
</evidence>
<comment type="caution">
    <text evidence="1">The sequence shown here is derived from an EMBL/GenBank/DDBJ whole genome shotgun (WGS) entry which is preliminary data.</text>
</comment>
<proteinExistence type="predicted"/>
<evidence type="ECO:0000313" key="2">
    <source>
        <dbReference type="Proteomes" id="UP001180503"/>
    </source>
</evidence>
<dbReference type="EMBL" id="JAVRFB010000021">
    <property type="protein sequence ID" value="MDT0405076.1"/>
    <property type="molecule type" value="Genomic_DNA"/>
</dbReference>
<dbReference type="RefSeq" id="WP_030226850.1">
    <property type="nucleotide sequence ID" value="NZ_JAVRFB010000021.1"/>
</dbReference>
<accession>A0ABU2QM39</accession>
<gene>
    <name evidence="1" type="ORF">RM528_24865</name>
</gene>
<name>A0ABU2QM39_9ACTN</name>
<reference evidence="2" key="1">
    <citation type="submission" date="2023-07" db="EMBL/GenBank/DDBJ databases">
        <title>30 novel species of actinomycetes from the DSMZ collection.</title>
        <authorList>
            <person name="Nouioui I."/>
        </authorList>
    </citation>
    <scope>NUCLEOTIDE SEQUENCE [LARGE SCALE GENOMIC DNA]</scope>
    <source>
        <strain evidence="2">DSM 41635</strain>
    </source>
</reference>
<evidence type="ECO:0008006" key="3">
    <source>
        <dbReference type="Google" id="ProtNLM"/>
    </source>
</evidence>
<dbReference type="Proteomes" id="UP001180503">
    <property type="component" value="Unassembled WGS sequence"/>
</dbReference>